<evidence type="ECO:0000259" key="2">
    <source>
        <dbReference type="Pfam" id="PF01979"/>
    </source>
</evidence>
<dbReference type="InterPro" id="IPR051781">
    <property type="entry name" value="Metallo-dep_Hydrolase"/>
</dbReference>
<protein>
    <submittedName>
        <fullName evidence="3">Peptidase M38</fullName>
    </submittedName>
</protein>
<comment type="caution">
    <text evidence="3">The sequence shown here is derived from an EMBL/GenBank/DDBJ whole genome shotgun (WGS) entry which is preliminary data.</text>
</comment>
<feature type="region of interest" description="Disordered" evidence="1">
    <location>
        <begin position="421"/>
        <end position="445"/>
    </location>
</feature>
<dbReference type="Gene3D" id="3.20.20.140">
    <property type="entry name" value="Metal-dependent hydrolases"/>
    <property type="match status" value="1"/>
</dbReference>
<organism evidence="3 4">
    <name type="scientific">Rhizocola hellebori</name>
    <dbReference type="NCBI Taxonomy" id="1392758"/>
    <lineage>
        <taxon>Bacteria</taxon>
        <taxon>Bacillati</taxon>
        <taxon>Actinomycetota</taxon>
        <taxon>Actinomycetes</taxon>
        <taxon>Micromonosporales</taxon>
        <taxon>Micromonosporaceae</taxon>
        <taxon>Rhizocola</taxon>
    </lineage>
</organism>
<dbReference type="PANTHER" id="PTHR43135:SF3">
    <property type="entry name" value="ALPHA-D-RIBOSE 1-METHYLPHOSPHONATE 5-TRIPHOSPHATE DIPHOSPHATASE"/>
    <property type="match status" value="1"/>
</dbReference>
<feature type="domain" description="Amidohydrolase-related" evidence="2">
    <location>
        <begin position="70"/>
        <end position="425"/>
    </location>
</feature>
<dbReference type="EMBL" id="BONY01000029">
    <property type="protein sequence ID" value="GIH06728.1"/>
    <property type="molecule type" value="Genomic_DNA"/>
</dbReference>
<name>A0A8J3QBP4_9ACTN</name>
<dbReference type="AlphaFoldDB" id="A0A8J3QBP4"/>
<dbReference type="Proteomes" id="UP000612899">
    <property type="component" value="Unassembled WGS sequence"/>
</dbReference>
<dbReference type="SUPFAM" id="SSF51556">
    <property type="entry name" value="Metallo-dependent hydrolases"/>
    <property type="match status" value="1"/>
</dbReference>
<keyword evidence="4" id="KW-1185">Reference proteome</keyword>
<sequence length="445" mass="45994">MATMLTGHSRIDGGSFIAMWHRIEADLLIPGRGAPVPDGIVVLENELISYAGPAAGAPETPSATVSRAATVMPGLWDCHAHFLGVRGLDLSRLPLEPVAVRAARATTDLRWALEAGVTSVREVGGLGVYLARVVAEGLVAGPHIYGAGAVLSTTGGHGDLHAYPLPWVTDFAHAASEIRLADGAAECAKAAREQLRRDAKVIKVCASGGVLSEVDHPMHQQFTVAELRAIVEVAGMADRVVAAHCHGKRGIMAALEAGVRTIEHGSYLDEEGAAAMRESGAILVATRTIIAEIAESKAAPPYAQAKLEALADRHAEAIAVAYQAGVAFAMGTDLALSGRNLPASWGRNGRELALLVECGLSPLDAIEAATAAAPATLGPQAPRSGLLAAGYDADVITLDVNPLHDMTVFAHPAHITGVWRSGDQVKGGGADSPATMRVASSTRAA</sequence>
<dbReference type="Pfam" id="PF01979">
    <property type="entry name" value="Amidohydro_1"/>
    <property type="match status" value="1"/>
</dbReference>
<reference evidence="3" key="1">
    <citation type="submission" date="2021-01" db="EMBL/GenBank/DDBJ databases">
        <title>Whole genome shotgun sequence of Rhizocola hellebori NBRC 109834.</title>
        <authorList>
            <person name="Komaki H."/>
            <person name="Tamura T."/>
        </authorList>
    </citation>
    <scope>NUCLEOTIDE SEQUENCE</scope>
    <source>
        <strain evidence="3">NBRC 109834</strain>
    </source>
</reference>
<dbReference type="PANTHER" id="PTHR43135">
    <property type="entry name" value="ALPHA-D-RIBOSE 1-METHYLPHOSPHONATE 5-TRIPHOSPHATE DIPHOSPHATASE"/>
    <property type="match status" value="1"/>
</dbReference>
<evidence type="ECO:0000313" key="4">
    <source>
        <dbReference type="Proteomes" id="UP000612899"/>
    </source>
</evidence>
<dbReference type="SUPFAM" id="SSF51338">
    <property type="entry name" value="Composite domain of metallo-dependent hydrolases"/>
    <property type="match status" value="1"/>
</dbReference>
<gene>
    <name evidence="3" type="ORF">Rhe02_47950</name>
</gene>
<dbReference type="CDD" id="cd01299">
    <property type="entry name" value="Met_dep_hydrolase_A"/>
    <property type="match status" value="1"/>
</dbReference>
<evidence type="ECO:0000313" key="3">
    <source>
        <dbReference type="EMBL" id="GIH06728.1"/>
    </source>
</evidence>
<proteinExistence type="predicted"/>
<dbReference type="InterPro" id="IPR011059">
    <property type="entry name" value="Metal-dep_hydrolase_composite"/>
</dbReference>
<accession>A0A8J3QBP4</accession>
<dbReference type="InterPro" id="IPR006680">
    <property type="entry name" value="Amidohydro-rel"/>
</dbReference>
<evidence type="ECO:0000256" key="1">
    <source>
        <dbReference type="SAM" id="MobiDB-lite"/>
    </source>
</evidence>
<dbReference type="Gene3D" id="2.30.40.10">
    <property type="entry name" value="Urease, subunit C, domain 1"/>
    <property type="match status" value="1"/>
</dbReference>
<dbReference type="InterPro" id="IPR057744">
    <property type="entry name" value="OTAase-like"/>
</dbReference>
<dbReference type="GO" id="GO:0016810">
    <property type="term" value="F:hydrolase activity, acting on carbon-nitrogen (but not peptide) bonds"/>
    <property type="evidence" value="ECO:0007669"/>
    <property type="project" value="InterPro"/>
</dbReference>
<dbReference type="InterPro" id="IPR032466">
    <property type="entry name" value="Metal_Hydrolase"/>
</dbReference>